<dbReference type="HOGENOM" id="CLU_1756387_0_0_4"/>
<dbReference type="KEGG" id="jag:GJA_4142"/>
<evidence type="ECO:0000313" key="2">
    <source>
        <dbReference type="Proteomes" id="UP000027604"/>
    </source>
</evidence>
<proteinExistence type="predicted"/>
<dbReference type="PATRIC" id="fig|1349767.4.peg.718"/>
<dbReference type="STRING" id="1349767.GJA_4142"/>
<sequence>MKSVDRFSLLELPPTPAGAHARRRLLLDGQPSSCVVWGDTLAAQYACDNFFLLVTHYDYFDGVNCWFHLLDQHGRLKDVVTTPDHFGFMLPAQAVTSCRLDFGFYDSTERWSLEVRPAGFWSFGKADLLARSGRFLFSKRFLQLNKYR</sequence>
<dbReference type="AlphaFoldDB" id="W0VBS8"/>
<name>W0VBS8_9BURK</name>
<accession>W0VBS8</accession>
<reference evidence="1 2" key="1">
    <citation type="journal article" date="2015" name="Genome Announc.">
        <title>Genome Sequence of Mushroom Soft-Rot Pathogen Janthinobacterium agaricidamnosum.</title>
        <authorList>
            <person name="Graupner K."/>
            <person name="Lackner G."/>
            <person name="Hertweck C."/>
        </authorList>
    </citation>
    <scope>NUCLEOTIDE SEQUENCE [LARGE SCALE GENOMIC DNA]</scope>
    <source>
        <strain evidence="2">NBRC 102515 / DSM 9628</strain>
    </source>
</reference>
<organism evidence="1 2">
    <name type="scientific">Janthinobacterium agaricidamnosum NBRC 102515 = DSM 9628</name>
    <dbReference type="NCBI Taxonomy" id="1349767"/>
    <lineage>
        <taxon>Bacteria</taxon>
        <taxon>Pseudomonadati</taxon>
        <taxon>Pseudomonadota</taxon>
        <taxon>Betaproteobacteria</taxon>
        <taxon>Burkholderiales</taxon>
        <taxon>Oxalobacteraceae</taxon>
        <taxon>Janthinobacterium</taxon>
    </lineage>
</organism>
<gene>
    <name evidence="1" type="ORF">GJA_4142</name>
</gene>
<protein>
    <submittedName>
        <fullName evidence="1">Uncharacterized protein</fullName>
    </submittedName>
</protein>
<dbReference type="EMBL" id="HG322949">
    <property type="protein sequence ID" value="CDG84752.1"/>
    <property type="molecule type" value="Genomic_DNA"/>
</dbReference>
<evidence type="ECO:0000313" key="1">
    <source>
        <dbReference type="EMBL" id="CDG84752.1"/>
    </source>
</evidence>
<dbReference type="Proteomes" id="UP000027604">
    <property type="component" value="Chromosome I"/>
</dbReference>
<keyword evidence="2" id="KW-1185">Reference proteome</keyword>